<evidence type="ECO:0000256" key="3">
    <source>
        <dbReference type="ARBA" id="ARBA00012438"/>
    </source>
</evidence>
<evidence type="ECO:0000256" key="15">
    <source>
        <dbReference type="ARBA" id="ARBA00023136"/>
    </source>
</evidence>
<dbReference type="InterPro" id="IPR036890">
    <property type="entry name" value="HATPase_C_sf"/>
</dbReference>
<gene>
    <name evidence="26" type="ORF">AYR66_27520</name>
</gene>
<dbReference type="Gene3D" id="1.10.287.130">
    <property type="match status" value="1"/>
</dbReference>
<keyword evidence="7 22" id="KW-0812">Transmembrane</keyword>
<evidence type="ECO:0000256" key="21">
    <source>
        <dbReference type="SAM" id="Coils"/>
    </source>
</evidence>
<evidence type="ECO:0000256" key="14">
    <source>
        <dbReference type="ARBA" id="ARBA00023026"/>
    </source>
</evidence>
<reference evidence="26 27" key="1">
    <citation type="submission" date="2016-02" db="EMBL/GenBank/DDBJ databases">
        <authorList>
            <person name="Wen L."/>
            <person name="He K."/>
            <person name="Yang H."/>
        </authorList>
    </citation>
    <scope>NUCLEOTIDE SEQUENCE [LARGE SCALE GENOMIC DNA]</scope>
    <source>
        <strain evidence="26 27">TSA40</strain>
    </source>
</reference>
<dbReference type="Gene3D" id="3.40.50.2300">
    <property type="match status" value="1"/>
</dbReference>
<dbReference type="OrthoDB" id="5519028at2"/>
<name>A0A254TMW6_9BURK</name>
<feature type="domain" description="Histidine kinase" evidence="23">
    <location>
        <begin position="526"/>
        <end position="746"/>
    </location>
</feature>
<dbReference type="CDD" id="cd18774">
    <property type="entry name" value="PDC2_HK_sensor"/>
    <property type="match status" value="1"/>
</dbReference>
<dbReference type="InterPro" id="IPR004358">
    <property type="entry name" value="Sig_transdc_His_kin-like_C"/>
</dbReference>
<dbReference type="SMART" id="SM00448">
    <property type="entry name" value="REC"/>
    <property type="match status" value="1"/>
</dbReference>
<evidence type="ECO:0000256" key="7">
    <source>
        <dbReference type="ARBA" id="ARBA00022692"/>
    </source>
</evidence>
<dbReference type="RefSeq" id="WP_088709505.1">
    <property type="nucleotide sequence ID" value="NZ_LSTO01000001.1"/>
</dbReference>
<dbReference type="SMART" id="SM00091">
    <property type="entry name" value="PAS"/>
    <property type="match status" value="1"/>
</dbReference>
<evidence type="ECO:0000256" key="12">
    <source>
        <dbReference type="ARBA" id="ARBA00022989"/>
    </source>
</evidence>
<evidence type="ECO:0000313" key="26">
    <source>
        <dbReference type="EMBL" id="OWW22692.1"/>
    </source>
</evidence>
<comment type="subunit">
    <text evidence="17">At low DSF concentrations, interacts with RpfF.</text>
</comment>
<dbReference type="PROSITE" id="PS50112">
    <property type="entry name" value="PAS"/>
    <property type="match status" value="1"/>
</dbReference>
<dbReference type="CDD" id="cd18773">
    <property type="entry name" value="PDC1_HK_sensor"/>
    <property type="match status" value="1"/>
</dbReference>
<comment type="catalytic activity">
    <reaction evidence="1">
        <text>ATP + protein L-histidine = ADP + protein N-phospho-L-histidine.</text>
        <dbReference type="EC" id="2.7.13.3"/>
    </reaction>
</comment>
<accession>A0A254TMW6</accession>
<keyword evidence="11" id="KW-0067">ATP-binding</keyword>
<dbReference type="InterPro" id="IPR036641">
    <property type="entry name" value="HPT_dom_sf"/>
</dbReference>
<dbReference type="Gene3D" id="3.30.565.10">
    <property type="entry name" value="Histidine kinase-like ATPase, C-terminal domain"/>
    <property type="match status" value="1"/>
</dbReference>
<evidence type="ECO:0000256" key="13">
    <source>
        <dbReference type="ARBA" id="ARBA00023012"/>
    </source>
</evidence>
<dbReference type="InterPro" id="IPR013656">
    <property type="entry name" value="PAS_4"/>
</dbReference>
<dbReference type="Proteomes" id="UP000197535">
    <property type="component" value="Unassembled WGS sequence"/>
</dbReference>
<evidence type="ECO:0000256" key="22">
    <source>
        <dbReference type="SAM" id="Phobius"/>
    </source>
</evidence>
<dbReference type="InterPro" id="IPR000014">
    <property type="entry name" value="PAS"/>
</dbReference>
<evidence type="ECO:0000256" key="16">
    <source>
        <dbReference type="ARBA" id="ARBA00058004"/>
    </source>
</evidence>
<evidence type="ECO:0000256" key="2">
    <source>
        <dbReference type="ARBA" id="ARBA00004651"/>
    </source>
</evidence>
<keyword evidence="4" id="KW-1003">Cell membrane</keyword>
<keyword evidence="12 22" id="KW-1133">Transmembrane helix</keyword>
<dbReference type="PANTHER" id="PTHR45339:SF1">
    <property type="entry name" value="HYBRID SIGNAL TRANSDUCTION HISTIDINE KINASE J"/>
    <property type="match status" value="1"/>
</dbReference>
<dbReference type="SUPFAM" id="SSF47226">
    <property type="entry name" value="Histidine-containing phosphotransfer domain, HPT domain"/>
    <property type="match status" value="1"/>
</dbReference>
<dbReference type="PROSITE" id="PS50110">
    <property type="entry name" value="RESPONSE_REGULATORY"/>
    <property type="match status" value="1"/>
</dbReference>
<dbReference type="CDD" id="cd00082">
    <property type="entry name" value="HisKA"/>
    <property type="match status" value="1"/>
</dbReference>
<dbReference type="InterPro" id="IPR008207">
    <property type="entry name" value="Sig_transdc_His_kin_Hpt_dom"/>
</dbReference>
<dbReference type="InterPro" id="IPR011006">
    <property type="entry name" value="CheY-like_superfamily"/>
</dbReference>
<evidence type="ECO:0000256" key="4">
    <source>
        <dbReference type="ARBA" id="ARBA00022475"/>
    </source>
</evidence>
<keyword evidence="5 20" id="KW-0597">Phosphoprotein</keyword>
<comment type="function">
    <text evidence="16">Member of the two-component regulatory system BvgS/BvgA. Phosphorylates BvgA via a four-step phosphorelay in response to environmental signals.</text>
</comment>
<evidence type="ECO:0000259" key="24">
    <source>
        <dbReference type="PROSITE" id="PS50110"/>
    </source>
</evidence>
<evidence type="ECO:0000256" key="6">
    <source>
        <dbReference type="ARBA" id="ARBA00022679"/>
    </source>
</evidence>
<dbReference type="CDD" id="cd17546">
    <property type="entry name" value="REC_hyHK_CKI1_RcsC-like"/>
    <property type="match status" value="1"/>
</dbReference>
<dbReference type="GO" id="GO:0005524">
    <property type="term" value="F:ATP binding"/>
    <property type="evidence" value="ECO:0007669"/>
    <property type="project" value="UniProtKB-KW"/>
</dbReference>
<dbReference type="SMART" id="SM00387">
    <property type="entry name" value="HATPase_c"/>
    <property type="match status" value="1"/>
</dbReference>
<evidence type="ECO:0000256" key="17">
    <source>
        <dbReference type="ARBA" id="ARBA00064003"/>
    </source>
</evidence>
<evidence type="ECO:0000259" key="23">
    <source>
        <dbReference type="PROSITE" id="PS50109"/>
    </source>
</evidence>
<evidence type="ECO:0000256" key="19">
    <source>
        <dbReference type="ARBA" id="ARBA00070152"/>
    </source>
</evidence>
<dbReference type="EMBL" id="LSTO01000001">
    <property type="protein sequence ID" value="OWW22692.1"/>
    <property type="molecule type" value="Genomic_DNA"/>
</dbReference>
<keyword evidence="27" id="KW-1185">Reference proteome</keyword>
<proteinExistence type="predicted"/>
<evidence type="ECO:0000256" key="18">
    <source>
        <dbReference type="ARBA" id="ARBA00068150"/>
    </source>
</evidence>
<dbReference type="SUPFAM" id="SSF47384">
    <property type="entry name" value="Homodimeric domain of signal transducing histidine kinase"/>
    <property type="match status" value="1"/>
</dbReference>
<dbReference type="GO" id="GO:0005886">
    <property type="term" value="C:plasma membrane"/>
    <property type="evidence" value="ECO:0007669"/>
    <property type="project" value="UniProtKB-SubCell"/>
</dbReference>
<evidence type="ECO:0000256" key="9">
    <source>
        <dbReference type="ARBA" id="ARBA00022741"/>
    </source>
</evidence>
<dbReference type="InterPro" id="IPR035965">
    <property type="entry name" value="PAS-like_dom_sf"/>
</dbReference>
<keyword evidence="14" id="KW-0843">Virulence</keyword>
<dbReference type="GO" id="GO:0000155">
    <property type="term" value="F:phosphorelay sensor kinase activity"/>
    <property type="evidence" value="ECO:0007669"/>
    <property type="project" value="InterPro"/>
</dbReference>
<evidence type="ECO:0000256" key="1">
    <source>
        <dbReference type="ARBA" id="ARBA00000085"/>
    </source>
</evidence>
<dbReference type="SMART" id="SM00388">
    <property type="entry name" value="HisKA"/>
    <property type="match status" value="1"/>
</dbReference>
<keyword evidence="8" id="KW-0732">Signal</keyword>
<dbReference type="InterPro" id="IPR005467">
    <property type="entry name" value="His_kinase_dom"/>
</dbReference>
<feature type="transmembrane region" description="Helical" evidence="22">
    <location>
        <begin position="290"/>
        <end position="310"/>
    </location>
</feature>
<dbReference type="SUPFAM" id="SSF55874">
    <property type="entry name" value="ATPase domain of HSP90 chaperone/DNA topoisomerase II/histidine kinase"/>
    <property type="match status" value="1"/>
</dbReference>
<keyword evidence="13" id="KW-0902">Two-component regulatory system</keyword>
<dbReference type="PROSITE" id="PS50109">
    <property type="entry name" value="HIS_KIN"/>
    <property type="match status" value="1"/>
</dbReference>
<organism evidence="26 27">
    <name type="scientific">Noviherbaspirillum denitrificans</name>
    <dbReference type="NCBI Taxonomy" id="1968433"/>
    <lineage>
        <taxon>Bacteria</taxon>
        <taxon>Pseudomonadati</taxon>
        <taxon>Pseudomonadota</taxon>
        <taxon>Betaproteobacteria</taxon>
        <taxon>Burkholderiales</taxon>
        <taxon>Oxalobacteraceae</taxon>
        <taxon>Noviherbaspirillum</taxon>
    </lineage>
</organism>
<dbReference type="EC" id="2.7.13.3" evidence="3"/>
<dbReference type="Pfam" id="PF01627">
    <property type="entry name" value="Hpt"/>
    <property type="match status" value="1"/>
</dbReference>
<dbReference type="CDD" id="cd16922">
    <property type="entry name" value="HATPase_EvgS-ArcB-TorS-like"/>
    <property type="match status" value="1"/>
</dbReference>
<sequence length="1108" mass="119340">MTDADGGATAARPRWSVRALLGFLVFACLVPGFIGAGILFYHDFQSGRKQLEKDTIRTARALTQTVDAYILNAQVAAQSLSTANSLAKGDMASFQRRARHLLQVASPATNFVLSDVTGQQVMNTLKEFGEPLPRHGNPSILNKVLATGKPVVSDLFLGAVTGRYVMSIDVPVFINGKVEYVLSIGIHPKEFDAILHTQSLPPKWVAAIFDTTGTIVARTHSPEQFVGQKGTTEYIRRIAEVREGAMNTVTREGIPVFSVFSRSPATGWSVGIGIPREDLEAEFKDSLARLALGIIALFAIGLGLAASMGGRIASSIRALTGPALALGNGERVSFPTLHVREAAEVADAINATSCLLSTRTAERDSAREELERTEIFREMFNAVAAIQLLVDPDTGQIIDANPTAAGFYGYPLEQLRRMNATDITPQSAEVVRARLQTAMSQGQSRCLAEHRLADGSIRTVELHVGPVRLQNRPLILAIIHDVTRRVQDERRLAEVRAELEEQGRRLAKERDRAEAANRAKSEFVANMSHEIRTPMNAILGLARLLEDEALDAQGREYVEQIGVSARSLLGILNDILDFSKIEAGRLEMEEAPFSLDDVLADTSAIVSPNARDKGIDVHIHLGSDVPRMLVGDAMRLRQVLLNLASNAVKFTERGQVGIAVRTLPSADGVLLEFSVQDTGIGIAPEHQERLFHAFSQADSSTSRRYGGTGLGLAICSRLVALMGGAISFSSKAGVGSCFQFTARFKHAEGIVALPKRQAATSVPIAGRLAGMRLLLVEDNEINQKVARTFLRNAGAEVDVACDGRKAVQSLAEDSGRYDAVLMDIQMPLMDGYEATRMIRNELGLTDLPVIAMTANAMTEDREKSRTAGMNAHIAKPIDVDEMIDTLLAHASAYMRPGTSAEPLNRNAPAIAEDLPGIDARNALTLLDGDVAFWVALMKQFASGYEKTPAEIRRLLETGAHADACGLAHKISGVAANLGAVDVARVAATLESALANGRHEGLTDLVASLESAVAVILDSVQRLPSPAPSQEPSSHPADLHTALAGLLRRLEESDLDALDVFRSLRDELVREAGSDRADAVARAIEALEFEEAEQLLKDLMATMGKGAQA</sequence>
<evidence type="ECO:0000256" key="10">
    <source>
        <dbReference type="ARBA" id="ARBA00022777"/>
    </source>
</evidence>
<dbReference type="SUPFAM" id="SSF52172">
    <property type="entry name" value="CheY-like"/>
    <property type="match status" value="1"/>
</dbReference>
<dbReference type="Pfam" id="PF02518">
    <property type="entry name" value="HATPase_c"/>
    <property type="match status" value="1"/>
</dbReference>
<feature type="modified residue" description="4-aspartylphosphate" evidence="20">
    <location>
        <position position="823"/>
    </location>
</feature>
<dbReference type="InterPro" id="IPR036097">
    <property type="entry name" value="HisK_dim/P_sf"/>
</dbReference>
<dbReference type="AlphaFoldDB" id="A0A254TMW6"/>
<dbReference type="InterPro" id="IPR003594">
    <property type="entry name" value="HATPase_dom"/>
</dbReference>
<evidence type="ECO:0000256" key="5">
    <source>
        <dbReference type="ARBA" id="ARBA00022553"/>
    </source>
</evidence>
<keyword evidence="15 22" id="KW-0472">Membrane</keyword>
<dbReference type="InterPro" id="IPR003661">
    <property type="entry name" value="HisK_dim/P_dom"/>
</dbReference>
<dbReference type="FunFam" id="3.30.565.10:FF:000010">
    <property type="entry name" value="Sensor histidine kinase RcsC"/>
    <property type="match status" value="1"/>
</dbReference>
<evidence type="ECO:0000256" key="11">
    <source>
        <dbReference type="ARBA" id="ARBA00022840"/>
    </source>
</evidence>
<keyword evidence="6" id="KW-0808">Transferase</keyword>
<dbReference type="SUPFAM" id="SSF55785">
    <property type="entry name" value="PYP-like sensor domain (PAS domain)"/>
    <property type="match status" value="1"/>
</dbReference>
<comment type="caution">
    <text evidence="26">The sequence shown here is derived from an EMBL/GenBank/DDBJ whole genome shotgun (WGS) entry which is preliminary data.</text>
</comment>
<dbReference type="Gene3D" id="3.30.450.20">
    <property type="entry name" value="PAS domain"/>
    <property type="match status" value="3"/>
</dbReference>
<protein>
    <recommendedName>
        <fullName evidence="18">Sensory/regulatory protein RpfC</fullName>
        <ecNumber evidence="3">2.7.13.3</ecNumber>
    </recommendedName>
    <alternativeName>
        <fullName evidence="19">Virulence sensor protein BvgS</fullName>
    </alternativeName>
</protein>
<comment type="subcellular location">
    <subcellularLocation>
        <location evidence="2">Cell membrane</location>
        <topology evidence="2">Multi-pass membrane protein</topology>
    </subcellularLocation>
</comment>
<feature type="transmembrane region" description="Helical" evidence="22">
    <location>
        <begin position="20"/>
        <end position="41"/>
    </location>
</feature>
<dbReference type="Pfam" id="PF00072">
    <property type="entry name" value="Response_reg"/>
    <property type="match status" value="1"/>
</dbReference>
<evidence type="ECO:0000256" key="8">
    <source>
        <dbReference type="ARBA" id="ARBA00022729"/>
    </source>
</evidence>
<dbReference type="FunFam" id="1.10.287.130:FF:000002">
    <property type="entry name" value="Two-component osmosensing histidine kinase"/>
    <property type="match status" value="1"/>
</dbReference>
<evidence type="ECO:0000256" key="20">
    <source>
        <dbReference type="PROSITE-ProRule" id="PRU00169"/>
    </source>
</evidence>
<feature type="domain" description="Response regulatory" evidence="24">
    <location>
        <begin position="772"/>
        <end position="890"/>
    </location>
</feature>
<dbReference type="InterPro" id="IPR001789">
    <property type="entry name" value="Sig_transdc_resp-reg_receiver"/>
</dbReference>
<dbReference type="Pfam" id="PF00512">
    <property type="entry name" value="HisKA"/>
    <property type="match status" value="1"/>
</dbReference>
<keyword evidence="21" id="KW-0175">Coiled coil</keyword>
<keyword evidence="10" id="KW-0418">Kinase</keyword>
<feature type="coiled-coil region" evidence="21">
    <location>
        <begin position="485"/>
        <end position="519"/>
    </location>
</feature>
<dbReference type="Gene3D" id="1.20.120.160">
    <property type="entry name" value="HPT domain"/>
    <property type="match status" value="1"/>
</dbReference>
<dbReference type="NCBIfam" id="TIGR00229">
    <property type="entry name" value="sensory_box"/>
    <property type="match status" value="1"/>
</dbReference>
<dbReference type="PANTHER" id="PTHR45339">
    <property type="entry name" value="HYBRID SIGNAL TRANSDUCTION HISTIDINE KINASE J"/>
    <property type="match status" value="1"/>
</dbReference>
<feature type="domain" description="PAS" evidence="25">
    <location>
        <begin position="372"/>
        <end position="442"/>
    </location>
</feature>
<evidence type="ECO:0000259" key="25">
    <source>
        <dbReference type="PROSITE" id="PS50112"/>
    </source>
</evidence>
<dbReference type="CDD" id="cd00130">
    <property type="entry name" value="PAS"/>
    <property type="match status" value="1"/>
</dbReference>
<keyword evidence="9" id="KW-0547">Nucleotide-binding</keyword>
<dbReference type="PRINTS" id="PR00344">
    <property type="entry name" value="BCTRLSENSOR"/>
</dbReference>
<evidence type="ECO:0000313" key="27">
    <source>
        <dbReference type="Proteomes" id="UP000197535"/>
    </source>
</evidence>
<dbReference type="Pfam" id="PF08448">
    <property type="entry name" value="PAS_4"/>
    <property type="match status" value="1"/>
</dbReference>